<dbReference type="AlphaFoldDB" id="A0A6J6U536"/>
<dbReference type="EMBL" id="CAEZYZ010000152">
    <property type="protein sequence ID" value="CAB4753717.1"/>
    <property type="molecule type" value="Genomic_DNA"/>
</dbReference>
<protein>
    <submittedName>
        <fullName evidence="2">Unannotated protein</fullName>
    </submittedName>
</protein>
<dbReference type="GO" id="GO:0004826">
    <property type="term" value="F:phenylalanine-tRNA ligase activity"/>
    <property type="evidence" value="ECO:0007669"/>
    <property type="project" value="InterPro"/>
</dbReference>
<evidence type="ECO:0000313" key="2">
    <source>
        <dbReference type="EMBL" id="CAB4753717.1"/>
    </source>
</evidence>
<proteinExistence type="predicted"/>
<reference evidence="2" key="1">
    <citation type="submission" date="2020-05" db="EMBL/GenBank/DDBJ databases">
        <authorList>
            <person name="Chiriac C."/>
            <person name="Salcher M."/>
            <person name="Ghai R."/>
            <person name="Kavagutti S V."/>
        </authorList>
    </citation>
    <scope>NUCLEOTIDE SEQUENCE</scope>
</reference>
<dbReference type="Gene3D" id="3.50.40.10">
    <property type="entry name" value="Phenylalanyl-trna Synthetase, Chain B, domain 3"/>
    <property type="match status" value="1"/>
</dbReference>
<organism evidence="2">
    <name type="scientific">freshwater metagenome</name>
    <dbReference type="NCBI Taxonomy" id="449393"/>
    <lineage>
        <taxon>unclassified sequences</taxon>
        <taxon>metagenomes</taxon>
        <taxon>ecological metagenomes</taxon>
    </lineage>
</organism>
<dbReference type="SMART" id="SM00873">
    <property type="entry name" value="B3_4"/>
    <property type="match status" value="1"/>
</dbReference>
<dbReference type="SUPFAM" id="SSF56037">
    <property type="entry name" value="PheT/TilS domain"/>
    <property type="match status" value="1"/>
</dbReference>
<dbReference type="Pfam" id="PF03483">
    <property type="entry name" value="B3_4"/>
    <property type="match status" value="1"/>
</dbReference>
<name>A0A6J6U536_9ZZZZ</name>
<feature type="domain" description="B3/B4 tRNA-binding" evidence="1">
    <location>
        <begin position="71"/>
        <end position="222"/>
    </location>
</feature>
<dbReference type="GO" id="GO:0003723">
    <property type="term" value="F:RNA binding"/>
    <property type="evidence" value="ECO:0007669"/>
    <property type="project" value="InterPro"/>
</dbReference>
<dbReference type="PANTHER" id="PTHR39209">
    <property type="match status" value="1"/>
</dbReference>
<dbReference type="InterPro" id="IPR005146">
    <property type="entry name" value="B3/B4_tRNA-bd"/>
</dbReference>
<dbReference type="PANTHER" id="PTHR39209:SF2">
    <property type="entry name" value="CYTOPLASMIC PROTEIN"/>
    <property type="match status" value="1"/>
</dbReference>
<dbReference type="InterPro" id="IPR020825">
    <property type="entry name" value="Phe-tRNA_synthase-like_B3/B4"/>
</dbReference>
<evidence type="ECO:0000259" key="1">
    <source>
        <dbReference type="SMART" id="SM00873"/>
    </source>
</evidence>
<accession>A0A6J6U536</accession>
<gene>
    <name evidence="2" type="ORF">UFOPK2810_00963</name>
</gene>
<sequence length="236" mass="25571">MSGKVQGPLAQAWVEPAVWVARPDYVAVLVHATGLQPGPTSDASEAMLREAAIWAIDERAGREPQELAAIHEWRQAYLGFGVKPRAAKSSVESLMRRADAGLPRIDRLTDVYNAVSVLNLLTIGGEDLAGYDGPARLVVAQGGEPFDTMADGQPVVEAAEAGEIAWRDDRGITCRRWNWRQCVRTRLSTSTTEALFILDALGLDARLRAETAAADLVRRLSIDSPGAVTNQRTLAE</sequence>